<proteinExistence type="predicted"/>
<protein>
    <submittedName>
        <fullName evidence="2">Uncharacterized protein</fullName>
    </submittedName>
</protein>
<sequence length="448" mass="49329">MSPGLLDSEFTFPTSIPFPPIIDAPSSPNSTSGSISSKHPHVWDLPNPPVYGSHDIIPVSLPTLDLNPETLDMSSNPEHNHRRSSDPTPMPPSQYGLLPPIELVPRVTRVPTTRIKPNGPRAQTPSRPQRHRPSFYILDTEEDQLIGSQRSSTLYHSDSSRKRSIEGYAISPSSHGHGQPMQFRVVNPDRSSSPSVSSTNDEAGPGDDGGSFDDTERSGSIHLDGGPSGLDQEGLELAARLQEYNMITGYDNGINHEHNPVEDPHLKPQERDTGAIARVSSLSPTGRRWSSRNGTNDQCEEENSPTQDRSILPQQSRRSWLRWRKSESTGRRAGSEDWATSYETQNDRLRQGSSSTANTHPTSKAQQKRTRTRRFPSISFQYGRKSRSGQAISRLPAGNEGLSALDSWDSGLPPVKQADCVRHAPASVSVKRKGSKGWKSKFPFLSLA</sequence>
<feature type="compositionally biased region" description="Basic and acidic residues" evidence="1">
    <location>
        <begin position="254"/>
        <end position="273"/>
    </location>
</feature>
<dbReference type="AlphaFoldDB" id="A0A1B9GE80"/>
<feature type="compositionally biased region" description="Low complexity" evidence="1">
    <location>
        <begin position="26"/>
        <end position="37"/>
    </location>
</feature>
<organism evidence="2">
    <name type="scientific">Kwoniella bestiolae CBS 10118</name>
    <dbReference type="NCBI Taxonomy" id="1296100"/>
    <lineage>
        <taxon>Eukaryota</taxon>
        <taxon>Fungi</taxon>
        <taxon>Dikarya</taxon>
        <taxon>Basidiomycota</taxon>
        <taxon>Agaricomycotina</taxon>
        <taxon>Tremellomycetes</taxon>
        <taxon>Tremellales</taxon>
        <taxon>Cryptococcaceae</taxon>
        <taxon>Kwoniella</taxon>
    </lineage>
</organism>
<dbReference type="KEGG" id="kbi:30205194"/>
<dbReference type="Proteomes" id="UP000092730">
    <property type="component" value="Chromosome 1"/>
</dbReference>
<dbReference type="EMBL" id="CP144541">
    <property type="protein sequence ID" value="WVW80132.1"/>
    <property type="molecule type" value="Genomic_DNA"/>
</dbReference>
<reference evidence="2" key="3">
    <citation type="submission" date="2014-01" db="EMBL/GenBank/DDBJ databases">
        <title>Evolution of pathogenesis and genome organization in the Tremellales.</title>
        <authorList>
            <person name="Cuomo C."/>
            <person name="Litvintseva A."/>
            <person name="Heitman J."/>
            <person name="Chen Y."/>
            <person name="Sun S."/>
            <person name="Springer D."/>
            <person name="Dromer F."/>
            <person name="Young S."/>
            <person name="Zeng Q."/>
            <person name="Chapman S."/>
            <person name="Gujja S."/>
            <person name="Saif S."/>
            <person name="Birren B."/>
        </authorList>
    </citation>
    <scope>NUCLEOTIDE SEQUENCE</scope>
    <source>
        <strain evidence="2">CBS 10118</strain>
    </source>
</reference>
<feature type="compositionally biased region" description="Low complexity" evidence="1">
    <location>
        <begin position="184"/>
        <end position="201"/>
    </location>
</feature>
<feature type="compositionally biased region" description="Basic and acidic residues" evidence="1">
    <location>
        <begin position="324"/>
        <end position="335"/>
    </location>
</feature>
<keyword evidence="4" id="KW-1185">Reference proteome</keyword>
<feature type="region of interest" description="Disordered" evidence="1">
    <location>
        <begin position="17"/>
        <end position="40"/>
    </location>
</feature>
<dbReference type="OrthoDB" id="10593876at2759"/>
<evidence type="ECO:0000313" key="3">
    <source>
        <dbReference type="EMBL" id="WVW80132.1"/>
    </source>
</evidence>
<gene>
    <name evidence="2" type="ORF">I302_00795</name>
    <name evidence="3" type="ORF">I302_102107</name>
</gene>
<reference evidence="3" key="2">
    <citation type="submission" date="2013-07" db="EMBL/GenBank/DDBJ databases">
        <authorList>
            <consortium name="The Broad Institute Genome Sequencing Platform"/>
            <person name="Cuomo C."/>
            <person name="Litvintseva A."/>
            <person name="Chen Y."/>
            <person name="Heitman J."/>
            <person name="Sun S."/>
            <person name="Springer D."/>
            <person name="Dromer F."/>
            <person name="Young S.K."/>
            <person name="Zeng Q."/>
            <person name="Gargeya S."/>
            <person name="Fitzgerald M."/>
            <person name="Abouelleil A."/>
            <person name="Alvarado L."/>
            <person name="Berlin A.M."/>
            <person name="Chapman S.B."/>
            <person name="Dewar J."/>
            <person name="Goldberg J."/>
            <person name="Griggs A."/>
            <person name="Gujja S."/>
            <person name="Hansen M."/>
            <person name="Howarth C."/>
            <person name="Imamovic A."/>
            <person name="Larimer J."/>
            <person name="McCowan C."/>
            <person name="Murphy C."/>
            <person name="Pearson M."/>
            <person name="Priest M."/>
            <person name="Roberts A."/>
            <person name="Saif S."/>
            <person name="Shea T."/>
            <person name="Sykes S."/>
            <person name="Wortman J."/>
            <person name="Nusbaum C."/>
            <person name="Birren B."/>
        </authorList>
    </citation>
    <scope>NUCLEOTIDE SEQUENCE</scope>
    <source>
        <strain evidence="3">CBS 10118</strain>
    </source>
</reference>
<dbReference type="RefSeq" id="XP_019050365.1">
    <property type="nucleotide sequence ID" value="XM_019187487.1"/>
</dbReference>
<feature type="compositionally biased region" description="Polar residues" evidence="1">
    <location>
        <begin position="351"/>
        <end position="365"/>
    </location>
</feature>
<feature type="compositionally biased region" description="Polar residues" evidence="1">
    <location>
        <begin position="146"/>
        <end position="157"/>
    </location>
</feature>
<dbReference type="EMBL" id="KI894018">
    <property type="protein sequence ID" value="OCF29295.1"/>
    <property type="molecule type" value="Genomic_DNA"/>
</dbReference>
<feature type="region of interest" description="Disordered" evidence="1">
    <location>
        <begin position="67"/>
        <end position="234"/>
    </location>
</feature>
<evidence type="ECO:0000313" key="2">
    <source>
        <dbReference type="EMBL" id="OCF29295.1"/>
    </source>
</evidence>
<name>A0A1B9GE80_9TREE</name>
<reference evidence="2" key="1">
    <citation type="submission" date="2013-07" db="EMBL/GenBank/DDBJ databases">
        <title>The Genome Sequence of Cryptococcus bestiolae CBS10118.</title>
        <authorList>
            <consortium name="The Broad Institute Genome Sequencing Platform"/>
            <person name="Cuomo C."/>
            <person name="Litvintseva A."/>
            <person name="Chen Y."/>
            <person name="Heitman J."/>
            <person name="Sun S."/>
            <person name="Springer D."/>
            <person name="Dromer F."/>
            <person name="Young S.K."/>
            <person name="Zeng Q."/>
            <person name="Gargeya S."/>
            <person name="Fitzgerald M."/>
            <person name="Abouelleil A."/>
            <person name="Alvarado L."/>
            <person name="Berlin A.M."/>
            <person name="Chapman S.B."/>
            <person name="Dewar J."/>
            <person name="Goldberg J."/>
            <person name="Griggs A."/>
            <person name="Gujja S."/>
            <person name="Hansen M."/>
            <person name="Howarth C."/>
            <person name="Imamovic A."/>
            <person name="Larimer J."/>
            <person name="McCowan C."/>
            <person name="Murphy C."/>
            <person name="Pearson M."/>
            <person name="Priest M."/>
            <person name="Roberts A."/>
            <person name="Saif S."/>
            <person name="Shea T."/>
            <person name="Sykes S."/>
            <person name="Wortman J."/>
            <person name="Nusbaum C."/>
            <person name="Birren B."/>
        </authorList>
    </citation>
    <scope>NUCLEOTIDE SEQUENCE [LARGE SCALE GENOMIC DNA]</scope>
    <source>
        <strain evidence="2">CBS 10118</strain>
    </source>
</reference>
<evidence type="ECO:0000256" key="1">
    <source>
        <dbReference type="SAM" id="MobiDB-lite"/>
    </source>
</evidence>
<dbReference type="GeneID" id="30205194"/>
<evidence type="ECO:0000313" key="4">
    <source>
        <dbReference type="Proteomes" id="UP000092730"/>
    </source>
</evidence>
<reference evidence="3" key="4">
    <citation type="submission" date="2024-02" db="EMBL/GenBank/DDBJ databases">
        <title>Comparative genomics of Cryptococcus and Kwoniella reveals pathogenesis evolution and contrasting modes of karyotype evolution via chromosome fusion or intercentromeric recombination.</title>
        <authorList>
            <person name="Coelho M.A."/>
            <person name="David-Palma M."/>
            <person name="Shea T."/>
            <person name="Bowers K."/>
            <person name="McGinley-Smith S."/>
            <person name="Mohammad A.W."/>
            <person name="Gnirke A."/>
            <person name="Yurkov A.M."/>
            <person name="Nowrousian M."/>
            <person name="Sun S."/>
            <person name="Cuomo C.A."/>
            <person name="Heitman J."/>
        </authorList>
    </citation>
    <scope>NUCLEOTIDE SEQUENCE</scope>
    <source>
        <strain evidence="3">CBS 10118</strain>
    </source>
</reference>
<accession>A0A1B9GE80</accession>
<dbReference type="VEuPathDB" id="FungiDB:I302_00795"/>
<feature type="region of interest" description="Disordered" evidence="1">
    <location>
        <begin position="251"/>
        <end position="375"/>
    </location>
</feature>
<feature type="compositionally biased region" description="Polar residues" evidence="1">
    <location>
        <begin position="304"/>
        <end position="318"/>
    </location>
</feature>